<keyword evidence="1" id="KW-0378">Hydrolase</keyword>
<evidence type="ECO:0000313" key="5">
    <source>
        <dbReference type="Proteomes" id="UP000194798"/>
    </source>
</evidence>
<dbReference type="SUPFAM" id="SSF81606">
    <property type="entry name" value="PP2C-like"/>
    <property type="match status" value="1"/>
</dbReference>
<dbReference type="InterPro" id="IPR036457">
    <property type="entry name" value="PPM-type-like_dom_sf"/>
</dbReference>
<dbReference type="GO" id="GO:0016020">
    <property type="term" value="C:membrane"/>
    <property type="evidence" value="ECO:0007669"/>
    <property type="project" value="InterPro"/>
</dbReference>
<dbReference type="PANTHER" id="PTHR43156:SF2">
    <property type="entry name" value="STAGE II SPORULATION PROTEIN E"/>
    <property type="match status" value="1"/>
</dbReference>
<dbReference type="InterPro" id="IPR052016">
    <property type="entry name" value="Bact_Sigma-Reg"/>
</dbReference>
<name>A0A251X779_9GAMM</name>
<dbReference type="Gene3D" id="3.60.40.10">
    <property type="entry name" value="PPM-type phosphatase domain"/>
    <property type="match status" value="1"/>
</dbReference>
<evidence type="ECO:0000313" key="4">
    <source>
        <dbReference type="EMBL" id="OUD13846.1"/>
    </source>
</evidence>
<evidence type="ECO:0000256" key="1">
    <source>
        <dbReference type="ARBA" id="ARBA00022801"/>
    </source>
</evidence>
<feature type="domain" description="HAMP" evidence="3">
    <location>
        <begin position="194"/>
        <end position="246"/>
    </location>
</feature>
<dbReference type="EMBL" id="MSLT01000012">
    <property type="protein sequence ID" value="OUD13846.1"/>
    <property type="molecule type" value="Genomic_DNA"/>
</dbReference>
<evidence type="ECO:0000259" key="3">
    <source>
        <dbReference type="PROSITE" id="PS50885"/>
    </source>
</evidence>
<dbReference type="InterPro" id="IPR001932">
    <property type="entry name" value="PPM-type_phosphatase-like_dom"/>
</dbReference>
<dbReference type="PANTHER" id="PTHR43156">
    <property type="entry name" value="STAGE II SPORULATION PROTEIN E-RELATED"/>
    <property type="match status" value="1"/>
</dbReference>
<dbReference type="Proteomes" id="UP000194798">
    <property type="component" value="Unassembled WGS sequence"/>
</dbReference>
<evidence type="ECO:0000256" key="2">
    <source>
        <dbReference type="SAM" id="Phobius"/>
    </source>
</evidence>
<feature type="transmembrane region" description="Helical" evidence="2">
    <location>
        <begin position="168"/>
        <end position="188"/>
    </location>
</feature>
<dbReference type="SMART" id="SM00331">
    <property type="entry name" value="PP2C_SIG"/>
    <property type="match status" value="1"/>
</dbReference>
<organism evidence="4 5">
    <name type="scientific">Thioflexithrix psekupsensis</name>
    <dbReference type="NCBI Taxonomy" id="1570016"/>
    <lineage>
        <taxon>Bacteria</taxon>
        <taxon>Pseudomonadati</taxon>
        <taxon>Pseudomonadota</taxon>
        <taxon>Gammaproteobacteria</taxon>
        <taxon>Thiotrichales</taxon>
        <taxon>Thioflexithrix</taxon>
    </lineage>
</organism>
<comment type="caution">
    <text evidence="4">The sequence shown here is derived from an EMBL/GenBank/DDBJ whole genome shotgun (WGS) entry which is preliminary data.</text>
</comment>
<dbReference type="OrthoDB" id="9802500at2"/>
<sequence length="526" mass="60226">MIFNHRHSLGTQLNWLIGLVLLILAALYSSIFYALEQQRQAEMLSKTELLLRVLVEQRIEDLANDLFGNYRDSMQLTLQQMKNIDNLLKISTYYPDGRLFASTNQQENDLFKANDAKEWQDQLPLINIQTWQNYTVLRYLQPLDVIGERVGYVEIFYDLTLSQQQQNLSITFLIGLFIALTLTLSLLINRALNKLVLAPLNQLRSAMQILANNQPVEVVQLRTNSELKDMSDSFNIMMAAVIHTRHLIERQVEERTAQLGQANHEIRLLNEQLHLENRRLGSELAVSRRLQSMLLPTDQELATIDTLTITGMMTPSQEVGGDYYDVFQTKDHLIFGIGDVTGHGLESGVLAMMTQTAVKALFSRDDLSLMECLIAVNKTIFSNVQRLSTDRTLTLLLMAYDTKQHQLTFTGQHESVLWIKEGELICLDTIDLGFPVGLEEDISDFVNIYQCQLNPNDVIVLYTDGITEAENEQQEYYGLERLMTVVKENWHYSPLSLKQAILNDVWAFIGNHTLLDDITLLILKRV</sequence>
<dbReference type="AlphaFoldDB" id="A0A251X779"/>
<keyword evidence="2" id="KW-0472">Membrane</keyword>
<proteinExistence type="predicted"/>
<keyword evidence="2" id="KW-1133">Transmembrane helix</keyword>
<dbReference type="GO" id="GO:0007165">
    <property type="term" value="P:signal transduction"/>
    <property type="evidence" value="ECO:0007669"/>
    <property type="project" value="InterPro"/>
</dbReference>
<dbReference type="PROSITE" id="PS50885">
    <property type="entry name" value="HAMP"/>
    <property type="match status" value="1"/>
</dbReference>
<keyword evidence="5" id="KW-1185">Reference proteome</keyword>
<feature type="transmembrane region" description="Helical" evidence="2">
    <location>
        <begin position="15"/>
        <end position="35"/>
    </location>
</feature>
<gene>
    <name evidence="4" type="ORF">TPSD3_05725</name>
</gene>
<dbReference type="SMART" id="SM00304">
    <property type="entry name" value="HAMP"/>
    <property type="match status" value="1"/>
</dbReference>
<reference evidence="4 5" key="1">
    <citation type="submission" date="2016-12" db="EMBL/GenBank/DDBJ databases">
        <title>Thioflexothrix psekupsii D3 genome sequencing and assembly.</title>
        <authorList>
            <person name="Fomenkov A."/>
            <person name="Vincze T."/>
            <person name="Grabovich M."/>
            <person name="Anton B.P."/>
            <person name="Dubinina G."/>
            <person name="Orlova M."/>
            <person name="Belousova E."/>
            <person name="Roberts R.J."/>
        </authorList>
    </citation>
    <scope>NUCLEOTIDE SEQUENCE [LARGE SCALE GENOMIC DNA]</scope>
    <source>
        <strain evidence="4">D3</strain>
    </source>
</reference>
<dbReference type="RefSeq" id="WP_086487627.1">
    <property type="nucleotide sequence ID" value="NZ_MSLT01000012.1"/>
</dbReference>
<keyword evidence="2" id="KW-0812">Transmembrane</keyword>
<accession>A0A251X779</accession>
<dbReference type="GO" id="GO:0016791">
    <property type="term" value="F:phosphatase activity"/>
    <property type="evidence" value="ECO:0007669"/>
    <property type="project" value="TreeGrafter"/>
</dbReference>
<protein>
    <recommendedName>
        <fullName evidence="3">HAMP domain-containing protein</fullName>
    </recommendedName>
</protein>
<dbReference type="InterPro" id="IPR003660">
    <property type="entry name" value="HAMP_dom"/>
</dbReference>
<dbReference type="Gene3D" id="6.10.340.10">
    <property type="match status" value="1"/>
</dbReference>
<dbReference type="Pfam" id="PF07228">
    <property type="entry name" value="SpoIIE"/>
    <property type="match status" value="1"/>
</dbReference>
<dbReference type="CDD" id="cd06225">
    <property type="entry name" value="HAMP"/>
    <property type="match status" value="1"/>
</dbReference>